<dbReference type="EC" id="3.1.3.48" evidence="6"/>
<feature type="region of interest" description="Disordered" evidence="27">
    <location>
        <begin position="1413"/>
        <end position="1507"/>
    </location>
</feature>
<dbReference type="SMART" id="SM00194">
    <property type="entry name" value="PTPc"/>
    <property type="match status" value="1"/>
</dbReference>
<keyword evidence="10" id="KW-0597">Phosphoprotein</keyword>
<dbReference type="GO" id="GO:0005768">
    <property type="term" value="C:endosome"/>
    <property type="evidence" value="ECO:0007669"/>
    <property type="project" value="UniProtKB-SubCell"/>
</dbReference>
<dbReference type="GO" id="GO:0043328">
    <property type="term" value="P:protein transport to vacuole involved in ubiquitin-dependent protein catabolic process via the multivesicular body sorting pathway"/>
    <property type="evidence" value="ECO:0007669"/>
    <property type="project" value="TreeGrafter"/>
</dbReference>
<dbReference type="GO" id="GO:0045022">
    <property type="term" value="P:early endosome to late endosome transport"/>
    <property type="evidence" value="ECO:0007669"/>
    <property type="project" value="TreeGrafter"/>
</dbReference>
<keyword evidence="8" id="KW-0488">Methylation</keyword>
<feature type="compositionally biased region" description="Polar residues" evidence="27">
    <location>
        <begin position="2183"/>
        <end position="2200"/>
    </location>
</feature>
<dbReference type="PROSITE" id="PS50055">
    <property type="entry name" value="TYR_PHOSPHATASE_PTP"/>
    <property type="match status" value="1"/>
</dbReference>
<evidence type="ECO:0000256" key="6">
    <source>
        <dbReference type="ARBA" id="ARBA00013064"/>
    </source>
</evidence>
<organism evidence="31 32">
    <name type="scientific">Hemibagrus guttatus</name>
    <dbReference type="NCBI Taxonomy" id="175788"/>
    <lineage>
        <taxon>Eukaryota</taxon>
        <taxon>Metazoa</taxon>
        <taxon>Chordata</taxon>
        <taxon>Craniata</taxon>
        <taxon>Vertebrata</taxon>
        <taxon>Euteleostomi</taxon>
        <taxon>Actinopterygii</taxon>
        <taxon>Neopterygii</taxon>
        <taxon>Teleostei</taxon>
        <taxon>Ostariophysi</taxon>
        <taxon>Siluriformes</taxon>
        <taxon>Bagridae</taxon>
        <taxon>Hemibagrus</taxon>
    </lineage>
</organism>
<evidence type="ECO:0000259" key="29">
    <source>
        <dbReference type="PROSITE" id="PS50056"/>
    </source>
</evidence>
<feature type="region of interest" description="Disordered" evidence="27">
    <location>
        <begin position="1372"/>
        <end position="1392"/>
    </location>
</feature>
<dbReference type="InterPro" id="IPR000387">
    <property type="entry name" value="Tyr_Pase_dom"/>
</dbReference>
<dbReference type="EMBL" id="JAUCMX010000020">
    <property type="protein sequence ID" value="KAK3515601.1"/>
    <property type="molecule type" value="Genomic_DNA"/>
</dbReference>
<evidence type="ECO:0000256" key="8">
    <source>
        <dbReference type="ARBA" id="ARBA00022481"/>
    </source>
</evidence>
<feature type="compositionally biased region" description="Low complexity" evidence="27">
    <location>
        <begin position="1440"/>
        <end position="1460"/>
    </location>
</feature>
<dbReference type="CDD" id="cd14539">
    <property type="entry name" value="PTP-N23"/>
    <property type="match status" value="1"/>
</dbReference>
<feature type="compositionally biased region" description="Polar residues" evidence="27">
    <location>
        <begin position="2252"/>
        <end position="2263"/>
    </location>
</feature>
<keyword evidence="17" id="KW-0653">Protein transport</keyword>
<keyword evidence="9" id="KW-0963">Cytoplasm</keyword>
<feature type="compositionally biased region" description="Polar residues" evidence="27">
    <location>
        <begin position="1417"/>
        <end position="1438"/>
    </location>
</feature>
<evidence type="ECO:0000256" key="2">
    <source>
        <dbReference type="ARBA" id="ARBA00004123"/>
    </source>
</evidence>
<dbReference type="CDD" id="cd09234">
    <property type="entry name" value="V_HD-PTP_like"/>
    <property type="match status" value="1"/>
</dbReference>
<evidence type="ECO:0000256" key="16">
    <source>
        <dbReference type="ARBA" id="ARBA00022912"/>
    </source>
</evidence>
<evidence type="ECO:0000256" key="24">
    <source>
        <dbReference type="ARBA" id="ARBA00055066"/>
    </source>
</evidence>
<sequence>MSDRLGRPKRIVRVCWEHLADPSVRGVFNSLLRKSFNQIPREVRDIESKWTMFSSSIVDAAIRSCGRKVSGACCGGNPRTQWWTPEVRDVVKQKKESYRGWLARGTPEASDVYRQAKQAAARVDAEAKTRVWEEFGEAMEKDYQSASGKFWQTVRRLRRGKQFSDNTVYSGCGELLTSTGDIVGQWNEYFEDLLNPTDTTSIEEVEAEDSEVDSSITQAEVTEVIQQLLGGKAPEVDEIRPEYLKFLDVVGLSWLTSLSLCNIVWRSGTVPLDWATRVVVFHFKKGDRRVCSNYRGITLLSLPGKVYSRVRRLSEFSWLKMEAVPRMPMIWLDLKEAGEFQFSSTVKQFILKNYGEDPDNYNESLKKMEQLRQSAVNVTRDFEGCSTLRKYFGQLHYLQSRVPLGPGQEAAIPVSWTEIFSGKTVTHDDISYEQACILYNLGALHSMLGAMDNRVSEEASVLLAGCKNLFGREVYHHDHVFSQGMKVSCTHFQCSAGAFTYLRDHFSHNYSVDMSHQILNLNINLMLGQAQECLLEKSMLDNRKSFLVARISAQVVDYYKEACRALENSDTASMLGKIQKDWKKLVQMKIYYFAAVAHLHMGKQAEEQQKYGERLAYLQSSLDKLNEAIKLAKGQPDSVQEALRFTMDVIGGKFNSAKKDNDFIYHEAVPSLETLPSVKGAPLVKALPVNPTDPSVTGPDIFSKLVPMAAHEASSLYSEEKAKLLRDIMAKIDSKNETLEQFMDSLNLDPDSVDNMDMYNSIPSVLMEKCAALSVRPDTVKSLIQSMQVLSGVFTDVEASLREIRSVLDDDEAGDRKMEEVAGKQSVPAQPAAITELRRDLEKYLEAHEKASFTNTELHRAMNLHISNLRLLGGPLDTLREALPRPQLSEDEVAGLQCMKRILGKVQEMKDQRSSLEKQLRELIQQDDITAALVTTERADMKRLFEEQLKKYEQVKVYIDQNLAAQENILKALTDANVQYATVRKSLAETEHKWNSTVQMLVASYEAYEDLMKKSQEGKEFYEDLEAKASRLLERAKTICKSREEERKAILEKEIQKKVPQRPTAPKPAQKKAPDMNSSGIDDPEIAKLNAAILALGGDLPEDLRSLPPLPMISEAFHPGAAALYVPPRFPPNLPPPELLAQISRFTTLPPTQGFNHSLPPGPLPQQHQVPQMHNPQISQLSSVPGYCPPSLQTQSAVSGTPTPIRTSTTTVDSVQTPIPSYTPAPGQPAMPATPGHPMPTPAVYNPASAVASQPQYLQQPGVPVSQPPQGVQAPQPFPQGRGQGQPQPRPPQPLFQTVPAQQHIPAPVTGPQLPQQSQPHYLHHMAQPRPPGPPILQQRPFNIHSAPSALPQQVYPPVSFVPGCQPVNAIAPNQLPHHSMQPQMPPTSQPVPQVSMPHLPNVKQMPPCSQPYMPPLNQQVHPIPPSQTALSSQQVLPAQQIPPLSQPQMLPPSSQMSPPTRLQMPAVSQPGLHSSHPPVSAVSQPLPHPSRPPVHSVSQPLPHPSHQHIHPPYQPVFPATTQRVPVPVQPQLPPASLSAQFPVHTNALHSQPHGKIPSQLPPGPHPSVPSQMTQQPINLPQHHLPPHSVGYPGGIPIVPHQSTIPQQPQTLPPQVPSGAPASYPGPHAGIIPPGPIQHSGPVVTPGLQSIPQGIIPPSSAAPGAAPSNVLPALSPSPSPGPSSLGIVPQRPSPALTPVAGATIPQTATTPLPSSGPLPSSNSLFQHQNSSTDDLLSSSPESQHGGSKDTANVLLPTKADPQDEQFRKKSEGVKIIQGDPYQAPERVSQLCAELERFRSTVQSLERPSGEGGLSELDARWKELQDQQEKDSRQLSIAIARCYTMKNRHQDVMPYDCNRVVLHSGKDDYINASFIEDLSPYCPRLIATQAPLTGTAADFWLMVYEQKVSLIVMLVSEQEFEKQKVLRYFPSERGQQITQGSITLSLTTQKNTATHVERMIGLQYRDQSLKRTVIHLQFTSWPELGLPESKSNLIRFIQEVHGHYLLQRPLHTPVVVHCSSGVGRTGAFCLLYAALQELEAGNGIPDLSQLVRKMRQQRKNMLQEKLHLKLCYEAVLKHAEQVLQRRGIITTPSQKSTNSAAVKQYSQPEAQDIVLGGDMPISSIQATVARLSIRPPSVESDQDPNQDSIPSIAAGLDPNLALVQDLQAPPTDTVPASLSPPISCPTSPGKMQSPSPPNHQGNGFEGPASMPVPNNHAVPEAAPPASSSIDLLASLTPEAFTLDNGCRGKQRISKQSFFQAQEGQGLQGPPNGDDPLSTLDPLWTLNKS</sequence>
<evidence type="ECO:0000259" key="28">
    <source>
        <dbReference type="PROSITE" id="PS50055"/>
    </source>
</evidence>
<keyword evidence="12" id="KW-0967">Endosome</keyword>
<evidence type="ECO:0000256" key="17">
    <source>
        <dbReference type="ARBA" id="ARBA00022927"/>
    </source>
</evidence>
<feature type="compositionally biased region" description="Low complexity" evidence="27">
    <location>
        <begin position="1259"/>
        <end position="1287"/>
    </location>
</feature>
<dbReference type="SUPFAM" id="SSF52799">
    <property type="entry name" value="(Phosphotyrosine protein) phosphatases II"/>
    <property type="match status" value="1"/>
</dbReference>
<dbReference type="GO" id="GO:0004725">
    <property type="term" value="F:protein tyrosine phosphatase activity"/>
    <property type="evidence" value="ECO:0007669"/>
    <property type="project" value="UniProtKB-EC"/>
</dbReference>
<dbReference type="GO" id="GO:0032456">
    <property type="term" value="P:endocytic recycling"/>
    <property type="evidence" value="ECO:0007669"/>
    <property type="project" value="TreeGrafter"/>
</dbReference>
<dbReference type="Gene3D" id="1.25.40.280">
    <property type="entry name" value="alix/aip1 like domains"/>
    <property type="match status" value="1"/>
</dbReference>
<evidence type="ECO:0000256" key="9">
    <source>
        <dbReference type="ARBA" id="ARBA00022490"/>
    </source>
</evidence>
<evidence type="ECO:0000256" key="1">
    <source>
        <dbReference type="ARBA" id="ARBA00004120"/>
    </source>
</evidence>
<feature type="domain" description="Tyrosine-protein phosphatase" evidence="28">
    <location>
        <begin position="1816"/>
        <end position="2077"/>
    </location>
</feature>
<evidence type="ECO:0000256" key="10">
    <source>
        <dbReference type="ARBA" id="ARBA00022553"/>
    </source>
</evidence>
<evidence type="ECO:0000256" key="7">
    <source>
        <dbReference type="ARBA" id="ARBA00022448"/>
    </source>
</evidence>
<evidence type="ECO:0000256" key="23">
    <source>
        <dbReference type="ARBA" id="ARBA00023329"/>
    </source>
</evidence>
<keyword evidence="11" id="KW-0677">Repeat</keyword>
<dbReference type="PRINTS" id="PR00700">
    <property type="entry name" value="PRTYPHPHTASE"/>
</dbReference>
<evidence type="ECO:0000256" key="3">
    <source>
        <dbReference type="ARBA" id="ARBA00004177"/>
    </source>
</evidence>
<dbReference type="InterPro" id="IPR038499">
    <property type="entry name" value="BRO1_sf"/>
</dbReference>
<evidence type="ECO:0000256" key="21">
    <source>
        <dbReference type="ARBA" id="ARBA00023242"/>
    </source>
</evidence>
<dbReference type="InterPro" id="IPR004328">
    <property type="entry name" value="BRO1_dom"/>
</dbReference>
<keyword evidence="22" id="KW-0966">Cell projection</keyword>
<evidence type="ECO:0000256" key="4">
    <source>
        <dbReference type="ARBA" id="ARBA00004541"/>
    </source>
</evidence>
<dbReference type="SMART" id="SM00404">
    <property type="entry name" value="PTPc_motif"/>
    <property type="match status" value="1"/>
</dbReference>
<dbReference type="InterPro" id="IPR029021">
    <property type="entry name" value="Prot-tyrosine_phosphatase-like"/>
</dbReference>
<dbReference type="InterPro" id="IPR000242">
    <property type="entry name" value="PTP_cat"/>
</dbReference>
<feature type="region of interest" description="Disordered" evidence="27">
    <location>
        <begin position="1051"/>
        <end position="1082"/>
    </location>
</feature>
<evidence type="ECO:0000256" key="26">
    <source>
        <dbReference type="SAM" id="Coils"/>
    </source>
</evidence>
<feature type="domain" description="Tyrosine specific protein phosphatases" evidence="29">
    <location>
        <begin position="1990"/>
        <end position="2068"/>
    </location>
</feature>
<gene>
    <name evidence="31" type="ORF">QTP70_024623</name>
</gene>
<dbReference type="GO" id="GO:0005634">
    <property type="term" value="C:nucleus"/>
    <property type="evidence" value="ECO:0007669"/>
    <property type="project" value="UniProtKB-SubCell"/>
</dbReference>
<evidence type="ECO:0000256" key="19">
    <source>
        <dbReference type="ARBA" id="ARBA00023069"/>
    </source>
</evidence>
<feature type="domain" description="BRO1" evidence="30">
    <location>
        <begin position="328"/>
        <end position="739"/>
    </location>
</feature>
<feature type="coiled-coil region" evidence="26">
    <location>
        <begin position="899"/>
        <end position="926"/>
    </location>
</feature>
<evidence type="ECO:0000256" key="22">
    <source>
        <dbReference type="ARBA" id="ARBA00023273"/>
    </source>
</evidence>
<dbReference type="Pfam" id="PF03097">
    <property type="entry name" value="BRO1"/>
    <property type="match status" value="1"/>
</dbReference>
<evidence type="ECO:0000256" key="18">
    <source>
        <dbReference type="ARBA" id="ARBA00023054"/>
    </source>
</evidence>
<keyword evidence="7" id="KW-0813">Transport</keyword>
<dbReference type="PROSITE" id="PS50056">
    <property type="entry name" value="TYR_PHOSPHATASE_2"/>
    <property type="match status" value="1"/>
</dbReference>
<feature type="compositionally biased region" description="Low complexity" evidence="27">
    <location>
        <begin position="1201"/>
        <end position="1211"/>
    </location>
</feature>
<feature type="compositionally biased region" description="Low complexity" evidence="27">
    <location>
        <begin position="1711"/>
        <end position="1724"/>
    </location>
</feature>
<evidence type="ECO:0000313" key="31">
    <source>
        <dbReference type="EMBL" id="KAK3515601.1"/>
    </source>
</evidence>
<evidence type="ECO:0000256" key="11">
    <source>
        <dbReference type="ARBA" id="ARBA00022737"/>
    </source>
</evidence>
<evidence type="ECO:0000256" key="20">
    <source>
        <dbReference type="ARBA" id="ARBA00023212"/>
    </source>
</evidence>
<keyword evidence="21" id="KW-0539">Nucleus</keyword>
<dbReference type="Pfam" id="PF13949">
    <property type="entry name" value="ALIX_LYPXL_bnd"/>
    <property type="match status" value="1"/>
</dbReference>
<feature type="region of interest" description="Disordered" evidence="27">
    <location>
        <begin position="1548"/>
        <end position="1582"/>
    </location>
</feature>
<evidence type="ECO:0000259" key="30">
    <source>
        <dbReference type="PROSITE" id="PS51180"/>
    </source>
</evidence>
<reference evidence="31" key="1">
    <citation type="submission" date="2023-06" db="EMBL/GenBank/DDBJ databases">
        <title>Male Hemibagrus guttatus genome.</title>
        <authorList>
            <person name="Bian C."/>
        </authorList>
    </citation>
    <scope>NUCLEOTIDE SEQUENCE</scope>
    <source>
        <strain evidence="31">Male_cb2023</strain>
        <tissue evidence="31">Muscle</tissue>
    </source>
</reference>
<dbReference type="GO" id="GO:0030030">
    <property type="term" value="P:cell projection organization"/>
    <property type="evidence" value="ECO:0007669"/>
    <property type="project" value="UniProtKB-KW"/>
</dbReference>
<evidence type="ECO:0000256" key="5">
    <source>
        <dbReference type="ARBA" id="ARBA00009649"/>
    </source>
</evidence>
<accession>A0AAE0Q826</accession>
<dbReference type="InterPro" id="IPR016130">
    <property type="entry name" value="Tyr_Pase_AS"/>
</dbReference>
<comment type="function">
    <text evidence="24">Plays a role in sorting of endocytic ubiquitinated cargos into multivesicular bodies (MVBs) via its interaction with the ESCRT-I complex (endosomal sorting complex required for transport I), and possibly also other ESCRT complexes. May act as a negative regulator of Ras-mediated mitogenic activity. Plays a role in ciliogenesis.</text>
</comment>
<dbReference type="Gene3D" id="3.90.190.10">
    <property type="entry name" value="Protein tyrosine phosphatase superfamily"/>
    <property type="match status" value="1"/>
</dbReference>
<feature type="compositionally biased region" description="Polar residues" evidence="27">
    <location>
        <begin position="1569"/>
        <end position="1579"/>
    </location>
</feature>
<comment type="similarity">
    <text evidence="5">Belongs to the protein-tyrosine phosphatase family. Non-receptor class subfamily.</text>
</comment>
<proteinExistence type="inferred from homology"/>
<keyword evidence="13" id="KW-0970">Cilium biogenesis/degradation</keyword>
<dbReference type="Proteomes" id="UP001274896">
    <property type="component" value="Unassembled WGS sequence"/>
</dbReference>
<keyword evidence="14" id="KW-0378">Hydrolase</keyword>
<dbReference type="FunFam" id="3.90.190.10:FF:000061">
    <property type="entry name" value="tyrosine-protein phosphatase non-receptor type 23 isoform X1"/>
    <property type="match status" value="1"/>
</dbReference>
<dbReference type="PANTHER" id="PTHR23030:SF30">
    <property type="entry name" value="TYROSINE-PROTEIN PHOSPHATASE NON-RECEPTOR TYPE 23"/>
    <property type="match status" value="1"/>
</dbReference>
<keyword evidence="20" id="KW-0206">Cytoskeleton</keyword>
<feature type="region of interest" description="Disordered" evidence="27">
    <location>
        <begin position="2169"/>
        <end position="2224"/>
    </location>
</feature>
<feature type="compositionally biased region" description="Polar residues" evidence="27">
    <location>
        <begin position="1725"/>
        <end position="1745"/>
    </location>
</feature>
<dbReference type="Pfam" id="PF00102">
    <property type="entry name" value="Y_phosphatase"/>
    <property type="match status" value="1"/>
</dbReference>
<dbReference type="PROSITE" id="PS51180">
    <property type="entry name" value="BRO1"/>
    <property type="match status" value="1"/>
</dbReference>
<evidence type="ECO:0000256" key="14">
    <source>
        <dbReference type="ARBA" id="ARBA00022801"/>
    </source>
</evidence>
<feature type="region of interest" description="Disordered" evidence="27">
    <location>
        <begin position="1602"/>
        <end position="1768"/>
    </location>
</feature>
<protein>
    <recommendedName>
        <fullName evidence="25">Tyrosine-protein phosphatase non-receptor type 23</fullName>
        <ecNumber evidence="6">3.1.3.48</ecNumber>
    </recommendedName>
</protein>
<dbReference type="InterPro" id="IPR003595">
    <property type="entry name" value="Tyr_Pase_cat"/>
</dbReference>
<evidence type="ECO:0000313" key="32">
    <source>
        <dbReference type="Proteomes" id="UP001274896"/>
    </source>
</evidence>
<feature type="compositionally biased region" description="Low complexity" evidence="27">
    <location>
        <begin position="1654"/>
        <end position="1674"/>
    </location>
</feature>
<keyword evidence="32" id="KW-1185">Reference proteome</keyword>
<feature type="region of interest" description="Disordered" evidence="27">
    <location>
        <begin position="2252"/>
        <end position="2287"/>
    </location>
</feature>
<evidence type="ECO:0000256" key="15">
    <source>
        <dbReference type="ARBA" id="ARBA00022803"/>
    </source>
</evidence>
<keyword evidence="18 26" id="KW-0175">Coiled coil</keyword>
<evidence type="ECO:0000256" key="27">
    <source>
        <dbReference type="SAM" id="MobiDB-lite"/>
    </source>
</evidence>
<dbReference type="Gene3D" id="1.20.120.560">
    <property type="entry name" value="alix/aip1 in complex with the ypdl late domain"/>
    <property type="match status" value="1"/>
</dbReference>
<comment type="subcellular location">
    <subcellularLocation>
        <location evidence="1">Cytoplasm</location>
        <location evidence="1">Cytoskeleton</location>
        <location evidence="1">Cilium basal body</location>
    </subcellularLocation>
    <subcellularLocation>
        <location evidence="4">Cytoplasmic vesicle</location>
    </subcellularLocation>
    <subcellularLocation>
        <location evidence="3">Endosome</location>
    </subcellularLocation>
    <subcellularLocation>
        <location evidence="2">Nucleus</location>
    </subcellularLocation>
</comment>
<evidence type="ECO:0000256" key="13">
    <source>
        <dbReference type="ARBA" id="ARBA00022794"/>
    </source>
</evidence>
<dbReference type="PANTHER" id="PTHR23030">
    <property type="entry name" value="PCD6 INTERACTING PROTEIN-RELATED"/>
    <property type="match status" value="1"/>
</dbReference>
<evidence type="ECO:0000256" key="12">
    <source>
        <dbReference type="ARBA" id="ARBA00022753"/>
    </source>
</evidence>
<dbReference type="SMART" id="SM00945">
    <property type="entry name" value="ProQ"/>
    <property type="match status" value="1"/>
</dbReference>
<dbReference type="CDD" id="cd09239">
    <property type="entry name" value="BRO1_HD-PTP_like"/>
    <property type="match status" value="1"/>
</dbReference>
<keyword evidence="23" id="KW-0968">Cytoplasmic vesicle</keyword>
<dbReference type="InterPro" id="IPR016103">
    <property type="entry name" value="ProQ/FinO"/>
</dbReference>
<keyword evidence="16" id="KW-0904">Protein phosphatase</keyword>
<dbReference type="Gene3D" id="1.20.140.50">
    <property type="entry name" value="alix/aip1 like domains"/>
    <property type="match status" value="1"/>
</dbReference>
<comment type="caution">
    <text evidence="31">The sequence shown here is derived from an EMBL/GenBank/DDBJ whole genome shotgun (WGS) entry which is preliminary data.</text>
</comment>
<name>A0AAE0Q826_9TELE</name>
<keyword evidence="15" id="KW-0802">TPR repeat</keyword>
<dbReference type="PROSITE" id="PS00383">
    <property type="entry name" value="TYR_PHOSPHATASE_1"/>
    <property type="match status" value="1"/>
</dbReference>
<keyword evidence="19" id="KW-0969">Cilium</keyword>
<dbReference type="SMART" id="SM01041">
    <property type="entry name" value="BRO1"/>
    <property type="match status" value="1"/>
</dbReference>
<feature type="region of interest" description="Disordered" evidence="27">
    <location>
        <begin position="1192"/>
        <end position="1339"/>
    </location>
</feature>
<dbReference type="InterPro" id="IPR025304">
    <property type="entry name" value="ALIX_V_dom"/>
</dbReference>
<evidence type="ECO:0000256" key="25">
    <source>
        <dbReference type="ARBA" id="ARBA00072472"/>
    </source>
</evidence>